<dbReference type="Pfam" id="PF11752">
    <property type="entry name" value="DUF3309"/>
    <property type="match status" value="1"/>
</dbReference>
<keyword evidence="1" id="KW-1133">Transmembrane helix</keyword>
<dbReference type="RefSeq" id="WP_139183989.1">
    <property type="nucleotide sequence ID" value="NZ_FNIT01000004.1"/>
</dbReference>
<evidence type="ECO:0000313" key="3">
    <source>
        <dbReference type="Proteomes" id="UP000198793"/>
    </source>
</evidence>
<dbReference type="OrthoDB" id="7907709at2"/>
<keyword evidence="1" id="KW-0472">Membrane</keyword>
<dbReference type="STRING" id="1166073.SAMN05192530_104156"/>
<keyword evidence="1" id="KW-0812">Transmembrane</keyword>
<dbReference type="AlphaFoldDB" id="A0A1H0HLF7"/>
<dbReference type="InterPro" id="IPR021738">
    <property type="entry name" value="DUF3309"/>
</dbReference>
<name>A0A1H0HLF7_9HYPH</name>
<dbReference type="EMBL" id="FNIT01000004">
    <property type="protein sequence ID" value="SDO19884.1"/>
    <property type="molecule type" value="Genomic_DNA"/>
</dbReference>
<proteinExistence type="predicted"/>
<gene>
    <name evidence="2" type="ORF">SAMN05192530_104156</name>
</gene>
<keyword evidence="3" id="KW-1185">Reference proteome</keyword>
<sequence length="52" mass="5892">MPLGATLTLFSALVFIAYLPVWPWSRRFSSKPAIVWGVIFLVCVLLWVTVLI</sequence>
<protein>
    <submittedName>
        <fullName evidence="2">Uncharacterized protein</fullName>
    </submittedName>
</protein>
<dbReference type="Proteomes" id="UP000198793">
    <property type="component" value="Unassembled WGS sequence"/>
</dbReference>
<evidence type="ECO:0000256" key="1">
    <source>
        <dbReference type="SAM" id="Phobius"/>
    </source>
</evidence>
<accession>A0A1H0HLF7</accession>
<reference evidence="2 3" key="1">
    <citation type="submission" date="2016-10" db="EMBL/GenBank/DDBJ databases">
        <authorList>
            <person name="de Groot N.N."/>
        </authorList>
    </citation>
    <scope>NUCLEOTIDE SEQUENCE [LARGE SCALE GENOMIC DNA]</scope>
    <source>
        <strain evidence="3">L7-484,KACC 16230,DSM 25025</strain>
    </source>
</reference>
<evidence type="ECO:0000313" key="2">
    <source>
        <dbReference type="EMBL" id="SDO19884.1"/>
    </source>
</evidence>
<feature type="transmembrane region" description="Helical" evidence="1">
    <location>
        <begin position="33"/>
        <end position="51"/>
    </location>
</feature>
<organism evidence="2 3">
    <name type="scientific">Aureimonas jatrophae</name>
    <dbReference type="NCBI Taxonomy" id="1166073"/>
    <lineage>
        <taxon>Bacteria</taxon>
        <taxon>Pseudomonadati</taxon>
        <taxon>Pseudomonadota</taxon>
        <taxon>Alphaproteobacteria</taxon>
        <taxon>Hyphomicrobiales</taxon>
        <taxon>Aurantimonadaceae</taxon>
        <taxon>Aureimonas</taxon>
    </lineage>
</organism>